<organism evidence="2 3">
    <name type="scientific">Austropuccinia psidii MF-1</name>
    <dbReference type="NCBI Taxonomy" id="1389203"/>
    <lineage>
        <taxon>Eukaryota</taxon>
        <taxon>Fungi</taxon>
        <taxon>Dikarya</taxon>
        <taxon>Basidiomycota</taxon>
        <taxon>Pucciniomycotina</taxon>
        <taxon>Pucciniomycetes</taxon>
        <taxon>Pucciniales</taxon>
        <taxon>Sphaerophragmiaceae</taxon>
        <taxon>Austropuccinia</taxon>
    </lineage>
</organism>
<dbReference type="AlphaFoldDB" id="A0A9Q3H2D2"/>
<gene>
    <name evidence="2" type="ORF">O181_028426</name>
</gene>
<dbReference type="PANTHER" id="PTHR33064">
    <property type="entry name" value="POL PROTEIN"/>
    <property type="match status" value="1"/>
</dbReference>
<proteinExistence type="predicted"/>
<dbReference type="EMBL" id="AVOT02009732">
    <property type="protein sequence ID" value="MBW0488711.1"/>
    <property type="molecule type" value="Genomic_DNA"/>
</dbReference>
<name>A0A9Q3H2D2_9BASI</name>
<evidence type="ECO:0000313" key="3">
    <source>
        <dbReference type="Proteomes" id="UP000765509"/>
    </source>
</evidence>
<dbReference type="InterPro" id="IPR041577">
    <property type="entry name" value="RT_RNaseH_2"/>
</dbReference>
<comment type="caution">
    <text evidence="2">The sequence shown here is derived from an EMBL/GenBank/DDBJ whole genome shotgun (WGS) entry which is preliminary data.</text>
</comment>
<evidence type="ECO:0000259" key="1">
    <source>
        <dbReference type="Pfam" id="PF17919"/>
    </source>
</evidence>
<dbReference type="Proteomes" id="UP000765509">
    <property type="component" value="Unassembled WGS sequence"/>
</dbReference>
<dbReference type="InterPro" id="IPR043502">
    <property type="entry name" value="DNA/RNA_pol_sf"/>
</dbReference>
<keyword evidence="3" id="KW-1185">Reference proteome</keyword>
<reference evidence="2" key="1">
    <citation type="submission" date="2021-03" db="EMBL/GenBank/DDBJ databases">
        <title>Draft genome sequence of rust myrtle Austropuccinia psidii MF-1, a brazilian biotype.</title>
        <authorList>
            <person name="Quecine M.C."/>
            <person name="Pachon D.M.R."/>
            <person name="Bonatelli M.L."/>
            <person name="Correr F.H."/>
            <person name="Franceschini L.M."/>
            <person name="Leite T.F."/>
            <person name="Margarido G.R.A."/>
            <person name="Almeida C.A."/>
            <person name="Ferrarezi J.A."/>
            <person name="Labate C.A."/>
        </authorList>
    </citation>
    <scope>NUCLEOTIDE SEQUENCE</scope>
    <source>
        <strain evidence="2">MF-1</strain>
    </source>
</reference>
<feature type="domain" description="Reverse transcriptase/retrotransposon-derived protein RNase H-like" evidence="1">
    <location>
        <begin position="38"/>
        <end position="107"/>
    </location>
</feature>
<protein>
    <recommendedName>
        <fullName evidence="1">Reverse transcriptase/retrotransposon-derived protein RNase H-like domain-containing protein</fullName>
    </recommendedName>
</protein>
<dbReference type="OrthoDB" id="3245114at2759"/>
<dbReference type="Gene3D" id="3.30.70.270">
    <property type="match status" value="1"/>
</dbReference>
<dbReference type="Pfam" id="PF17919">
    <property type="entry name" value="RT_RNaseH_2"/>
    <property type="match status" value="1"/>
</dbReference>
<dbReference type="InterPro" id="IPR051320">
    <property type="entry name" value="Viral_Replic_Matur_Polypro"/>
</dbReference>
<dbReference type="SUPFAM" id="SSF56672">
    <property type="entry name" value="DNA/RNA polymerases"/>
    <property type="match status" value="1"/>
</dbReference>
<sequence length="107" mass="12369">MKSFLRFASCYRKHIKTFAHITSSLYKLCSRDVVFEITHKRRDAYEKIKHELTNAPALIIPDFELPFKLYINASCGQGLAAALHQRQILDGEPREGVISYNSRKLKD</sequence>
<dbReference type="PANTHER" id="PTHR33064:SF37">
    <property type="entry name" value="RIBONUCLEASE H"/>
    <property type="match status" value="1"/>
</dbReference>
<accession>A0A9Q3H2D2</accession>
<evidence type="ECO:0000313" key="2">
    <source>
        <dbReference type="EMBL" id="MBW0488711.1"/>
    </source>
</evidence>
<dbReference type="InterPro" id="IPR043128">
    <property type="entry name" value="Rev_trsase/Diguanyl_cyclase"/>
</dbReference>